<evidence type="ECO:0000256" key="5">
    <source>
        <dbReference type="ARBA" id="ARBA00022448"/>
    </source>
</evidence>
<comment type="cofactor">
    <cofactor evidence="1">
        <name>Cu cation</name>
        <dbReference type="ChEBI" id="CHEBI:23378"/>
    </cofactor>
</comment>
<dbReference type="RefSeq" id="YP_009054614.1">
    <property type="nucleotide sequence ID" value="NC_024756.1"/>
</dbReference>
<evidence type="ECO:0000256" key="6">
    <source>
        <dbReference type="ARBA" id="ARBA00022660"/>
    </source>
</evidence>
<accession>A0A076VFG9</accession>
<dbReference type="AlphaFoldDB" id="A0A076VFG9"/>
<gene>
    <name evidence="17" type="primary">cox2a</name>
    <name evidence="17" type="ORF">EL32_g09</name>
</gene>
<protein>
    <recommendedName>
        <fullName evidence="4">cytochrome-c oxidase</fullName>
        <ecNumber evidence="4">7.1.1.9</ecNumber>
    </recommendedName>
    <alternativeName>
        <fullName evidence="12">Cytochrome c oxidase polypeptide II</fullName>
    </alternativeName>
</protein>
<evidence type="ECO:0000256" key="2">
    <source>
        <dbReference type="ARBA" id="ARBA00004141"/>
    </source>
</evidence>
<evidence type="ECO:0000256" key="14">
    <source>
        <dbReference type="SAM" id="Phobius"/>
    </source>
</evidence>
<reference evidence="17" key="1">
    <citation type="journal article" date="2014" name="Genome Biol. Evol.">
        <title>Gene arrangement convergence, diverse intron content, and genetic code modifications in mitochondrial genomes of Sphaeropleales (Chlorophyta).</title>
        <authorList>
            <person name="Fucikova K."/>
            <person name="Lewis P.O."/>
            <person name="Gonzalez-Halphen D."/>
            <person name="Lewis L.A."/>
        </authorList>
    </citation>
    <scope>NUCLEOTIDE SEQUENCE</scope>
    <source>
        <strain evidence="17">UTEX B66</strain>
    </source>
</reference>
<dbReference type="PROSITE" id="PS50999">
    <property type="entry name" value="COX2_TM"/>
    <property type="match status" value="1"/>
</dbReference>
<comment type="catalytic activity">
    <reaction evidence="13">
        <text>4 Fe(II)-[cytochrome c] + O2 + 8 H(+)(in) = 4 Fe(III)-[cytochrome c] + 2 H2O + 4 H(+)(out)</text>
        <dbReference type="Rhea" id="RHEA:11436"/>
        <dbReference type="Rhea" id="RHEA-COMP:10350"/>
        <dbReference type="Rhea" id="RHEA-COMP:14399"/>
        <dbReference type="ChEBI" id="CHEBI:15377"/>
        <dbReference type="ChEBI" id="CHEBI:15378"/>
        <dbReference type="ChEBI" id="CHEBI:15379"/>
        <dbReference type="ChEBI" id="CHEBI:29033"/>
        <dbReference type="ChEBI" id="CHEBI:29034"/>
        <dbReference type="EC" id="7.1.1.9"/>
    </reaction>
    <physiologicalReaction direction="left-to-right" evidence="13">
        <dbReference type="Rhea" id="RHEA:11437"/>
    </physiologicalReaction>
</comment>
<comment type="subcellular location">
    <subcellularLocation>
        <location evidence="2">Membrane</location>
        <topology evidence="2">Multi-pass membrane protein</topology>
    </subcellularLocation>
</comment>
<dbReference type="EC" id="7.1.1.9" evidence="4"/>
<keyword evidence="7 14" id="KW-0812">Transmembrane</keyword>
<evidence type="ECO:0000256" key="8">
    <source>
        <dbReference type="ARBA" id="ARBA00022967"/>
    </source>
</evidence>
<dbReference type="PANTHER" id="PTHR22888:SF9">
    <property type="entry name" value="CYTOCHROME C OXIDASE SUBUNIT 2"/>
    <property type="match status" value="1"/>
</dbReference>
<name>A0A076VFG9_9CHLO</name>
<dbReference type="PRINTS" id="PR01166">
    <property type="entry name" value="CYCOXIDASEII"/>
</dbReference>
<evidence type="ECO:0000256" key="4">
    <source>
        <dbReference type="ARBA" id="ARBA00012949"/>
    </source>
</evidence>
<dbReference type="GO" id="GO:0042773">
    <property type="term" value="P:ATP synthesis coupled electron transport"/>
    <property type="evidence" value="ECO:0007669"/>
    <property type="project" value="TreeGrafter"/>
</dbReference>
<evidence type="ECO:0000256" key="1">
    <source>
        <dbReference type="ARBA" id="ARBA00001935"/>
    </source>
</evidence>
<proteinExistence type="inferred from homology"/>
<evidence type="ECO:0000259" key="16">
    <source>
        <dbReference type="PROSITE" id="PS50999"/>
    </source>
</evidence>
<evidence type="ECO:0000256" key="9">
    <source>
        <dbReference type="ARBA" id="ARBA00022982"/>
    </source>
</evidence>
<dbReference type="InterPro" id="IPR045187">
    <property type="entry name" value="CcO_II"/>
</dbReference>
<comment type="similarity">
    <text evidence="3">Belongs to the cytochrome c oxidase subunit 2 family.</text>
</comment>
<evidence type="ECO:0000256" key="10">
    <source>
        <dbReference type="ARBA" id="ARBA00022989"/>
    </source>
</evidence>
<dbReference type="PROSITE" id="PS50857">
    <property type="entry name" value="COX2_CUA"/>
    <property type="match status" value="1"/>
</dbReference>
<dbReference type="InterPro" id="IPR036257">
    <property type="entry name" value="Cyt_c_oxidase_su2_TM_sf"/>
</dbReference>
<evidence type="ECO:0000256" key="13">
    <source>
        <dbReference type="ARBA" id="ARBA00049512"/>
    </source>
</evidence>
<dbReference type="GO" id="GO:0004129">
    <property type="term" value="F:cytochrome-c oxidase activity"/>
    <property type="evidence" value="ECO:0007669"/>
    <property type="project" value="UniProtKB-EC"/>
</dbReference>
<dbReference type="GeneID" id="20160112"/>
<evidence type="ECO:0000259" key="15">
    <source>
        <dbReference type="PROSITE" id="PS50857"/>
    </source>
</evidence>
<dbReference type="GO" id="GO:0016020">
    <property type="term" value="C:membrane"/>
    <property type="evidence" value="ECO:0007669"/>
    <property type="project" value="UniProtKB-SubCell"/>
</dbReference>
<dbReference type="SUPFAM" id="SSF81464">
    <property type="entry name" value="Cytochrome c oxidase subunit II-like, transmembrane region"/>
    <property type="match status" value="1"/>
</dbReference>
<keyword evidence="10 14" id="KW-1133">Transmembrane helix</keyword>
<dbReference type="InterPro" id="IPR011759">
    <property type="entry name" value="Cyt_c_oxidase_su2_TM_dom"/>
</dbReference>
<evidence type="ECO:0000256" key="3">
    <source>
        <dbReference type="ARBA" id="ARBA00007866"/>
    </source>
</evidence>
<dbReference type="Pfam" id="PF02790">
    <property type="entry name" value="COX2_TM"/>
    <property type="match status" value="1"/>
</dbReference>
<dbReference type="SUPFAM" id="SSF49503">
    <property type="entry name" value="Cupredoxins"/>
    <property type="match status" value="1"/>
</dbReference>
<feature type="domain" description="Cytochrome oxidase subunit II transmembrane region profile" evidence="16">
    <location>
        <begin position="13"/>
        <end position="108"/>
    </location>
</feature>
<dbReference type="InterPro" id="IPR002429">
    <property type="entry name" value="CcO_II-like_C"/>
</dbReference>
<keyword evidence="6" id="KW-0679">Respiratory chain</keyword>
<evidence type="ECO:0000256" key="7">
    <source>
        <dbReference type="ARBA" id="ARBA00022692"/>
    </source>
</evidence>
<dbReference type="GO" id="GO:0005507">
    <property type="term" value="F:copper ion binding"/>
    <property type="evidence" value="ECO:0007669"/>
    <property type="project" value="InterPro"/>
</dbReference>
<dbReference type="PANTHER" id="PTHR22888">
    <property type="entry name" value="CYTOCHROME C OXIDASE, SUBUNIT II"/>
    <property type="match status" value="1"/>
</dbReference>
<dbReference type="Gene3D" id="1.10.287.90">
    <property type="match status" value="1"/>
</dbReference>
<feature type="transmembrane region" description="Helical" evidence="14">
    <location>
        <begin position="80"/>
        <end position="104"/>
    </location>
</feature>
<feature type="transmembrane region" description="Helical" evidence="14">
    <location>
        <begin position="41"/>
        <end position="59"/>
    </location>
</feature>
<feature type="domain" description="Cytochrome oxidase subunit II copper A binding" evidence="15">
    <location>
        <begin position="110"/>
        <end position="147"/>
    </location>
</feature>
<keyword evidence="17" id="KW-0496">Mitochondrion</keyword>
<keyword evidence="9" id="KW-0249">Electron transport</keyword>
<sequence>MIQWVWVQSQADAPTPWQMGFQDSATKAMQGIVDLHNDMCFFLIRILVLVLWLGARIVVSFHHTRQPVPERFNHHTNLELIWAILPSLVVTLIALPSLTLIYSFDDLAAEPALTVKVVGRQWYWSYEMKEHARYSWIDPNTLLDLSK</sequence>
<keyword evidence="8" id="KW-1278">Translocase</keyword>
<evidence type="ECO:0000313" key="17">
    <source>
        <dbReference type="EMBL" id="AIK29102.1"/>
    </source>
</evidence>
<keyword evidence="11 14" id="KW-0472">Membrane</keyword>
<evidence type="ECO:0000256" key="12">
    <source>
        <dbReference type="ARBA" id="ARBA00031389"/>
    </source>
</evidence>
<evidence type="ECO:0000256" key="11">
    <source>
        <dbReference type="ARBA" id="ARBA00023136"/>
    </source>
</evidence>
<organism evidence="17">
    <name type="scientific">Bracteacoccus minor</name>
    <dbReference type="NCBI Taxonomy" id="50037"/>
    <lineage>
        <taxon>Eukaryota</taxon>
        <taxon>Viridiplantae</taxon>
        <taxon>Chlorophyta</taxon>
        <taxon>core chlorophytes</taxon>
        <taxon>Chlorophyceae</taxon>
        <taxon>CS clade</taxon>
        <taxon>Sphaeropleales</taxon>
        <taxon>Bracteacoccaceae</taxon>
        <taxon>Bracteacoccus</taxon>
    </lineage>
</organism>
<keyword evidence="5" id="KW-0813">Transport</keyword>
<dbReference type="InterPro" id="IPR008972">
    <property type="entry name" value="Cupredoxin"/>
</dbReference>
<dbReference type="EMBL" id="KJ806266">
    <property type="protein sequence ID" value="AIK29102.1"/>
    <property type="molecule type" value="Genomic_DNA"/>
</dbReference>
<geneLocation type="mitochondrion" evidence="17"/>